<dbReference type="eggNOG" id="COG1653">
    <property type="taxonomic scope" value="Bacteria"/>
</dbReference>
<dbReference type="Gene3D" id="1.10.260.40">
    <property type="entry name" value="lambda repressor-like DNA-binding domains"/>
    <property type="match status" value="1"/>
</dbReference>
<keyword evidence="3" id="KW-0804">Transcription</keyword>
<accession>W0L9C2</accession>
<dbReference type="PATRIC" id="fig|1441930.4.peg.491"/>
<reference evidence="6 7" key="2">
    <citation type="submission" date="2015-03" db="EMBL/GenBank/DDBJ databases">
        <authorList>
            <person name="Chan K.-G."/>
        </authorList>
    </citation>
    <scope>NUCLEOTIDE SEQUENCE [LARGE SCALE GENOMIC DNA]</scope>
    <source>
        <strain evidence="6 7">RB-25</strain>
    </source>
</reference>
<dbReference type="InterPro" id="IPR001387">
    <property type="entry name" value="Cro/C1-type_HTH"/>
</dbReference>
<feature type="domain" description="HTH lacI-type" evidence="4">
    <location>
        <begin position="2"/>
        <end position="56"/>
    </location>
</feature>
<dbReference type="HOGENOM" id="CLU_023027_0_0_6"/>
<dbReference type="InterPro" id="IPR000843">
    <property type="entry name" value="HTH_LacI"/>
</dbReference>
<evidence type="ECO:0000256" key="3">
    <source>
        <dbReference type="ARBA" id="ARBA00023163"/>
    </source>
</evidence>
<dbReference type="PANTHER" id="PTHR30146:SF138">
    <property type="entry name" value="TRANSCRIPTIONAL REGULATORY PROTEIN"/>
    <property type="match status" value="1"/>
</dbReference>
<evidence type="ECO:0000256" key="1">
    <source>
        <dbReference type="ARBA" id="ARBA00023015"/>
    </source>
</evidence>
<dbReference type="PROSITE" id="PS00356">
    <property type="entry name" value="HTH_LACI_1"/>
    <property type="match status" value="1"/>
</dbReference>
<evidence type="ECO:0000256" key="2">
    <source>
        <dbReference type="ARBA" id="ARBA00023125"/>
    </source>
</evidence>
<dbReference type="InterPro" id="IPR006059">
    <property type="entry name" value="SBP"/>
</dbReference>
<proteinExistence type="predicted"/>
<keyword evidence="2" id="KW-0238">DNA-binding</keyword>
<dbReference type="EMBL" id="CP007044">
    <property type="protein sequence ID" value="AHG18600.1"/>
    <property type="molecule type" value="Genomic_DNA"/>
</dbReference>
<dbReference type="SUPFAM" id="SSF47413">
    <property type="entry name" value="lambda repressor-like DNA-binding domains"/>
    <property type="match status" value="1"/>
</dbReference>
<organism evidence="6 7">
    <name type="scientific">Chania multitudinisentens RB-25</name>
    <dbReference type="NCBI Taxonomy" id="1441930"/>
    <lineage>
        <taxon>Bacteria</taxon>
        <taxon>Pseudomonadati</taxon>
        <taxon>Pseudomonadota</taxon>
        <taxon>Gammaproteobacteria</taxon>
        <taxon>Enterobacterales</taxon>
        <taxon>Yersiniaceae</taxon>
        <taxon>Chania</taxon>
    </lineage>
</organism>
<feature type="domain" description="HTH cro/C1-type" evidence="5">
    <location>
        <begin position="3"/>
        <end position="39"/>
    </location>
</feature>
<evidence type="ECO:0000313" key="7">
    <source>
        <dbReference type="Proteomes" id="UP000019030"/>
    </source>
</evidence>
<dbReference type="SUPFAM" id="SSF53822">
    <property type="entry name" value="Periplasmic binding protein-like I"/>
    <property type="match status" value="1"/>
</dbReference>
<sequence>MATIKDVAKLAGVSHGTVSNVLNGRGNVSVEKVEAVMRAAQQMGYELNTQAQLLRAKSRNAVAIVLPNINTEQHYQLYTGLHHTLRNHFDGELDLHLTDDIAANERAIIKKLAGKGYQTIITVSCLTRADEYYHALKLPQAQILFVYRKPQGAKRHISLDYSQVARDIGDDILRRNFSTIGILTDPITYHYVDEFIRELNRTLGNKSRVIVCSSPAVESYKTAFDFFRDDTPDAIIAMDKEKNQYVLIANTLGNTANVPALYILSDNAVFMQDEMYCYQMSYNELGVLIAKSLNATIPTALPAAIRNRGFSQLGALKRKPSTPISDSLNILLLPSPSSDALNKLLPHFYKQTGLRVRLVTFPYDELFDILSHLESHPYYDVLRLDIAVLPWFAQRILTPLDGVLPDLPHLLANYDKHVVDMYGKVNQINYAIPFDASSQLLFYRRDLFDDTMICRMFYERHGYELQVPETFQEFDTIAAFFTATHQPGNLQRPMGTSMTLGNSVLIATEYLTRYYAMGGRLLHEDHPPSLDVNIAIPVLRDYLHQLTISTPLHENWWSAAVKQFEQGGLAMQIAYMNLFNDVAHSPLLPALGYASVPGGIPQLGGGSLGLSRYSTKHREAALFFNWLYSEEIVEHRVLLGGSSARKSICLNQRITQQYPWFTSLSENVSKGLRESCWHDGSPFNLRHAEMVIGQGISYAINKLRNIEQTIDYINQRLAEY</sequence>
<dbReference type="Gene3D" id="3.40.50.2300">
    <property type="match status" value="2"/>
</dbReference>
<evidence type="ECO:0000259" key="5">
    <source>
        <dbReference type="PROSITE" id="PS50943"/>
    </source>
</evidence>
<dbReference type="InterPro" id="IPR010982">
    <property type="entry name" value="Lambda_DNA-bd_dom_sf"/>
</dbReference>
<keyword evidence="7" id="KW-1185">Reference proteome</keyword>
<dbReference type="OrthoDB" id="9808332at2"/>
<dbReference type="Pfam" id="PF01547">
    <property type="entry name" value="SBP_bac_1"/>
    <property type="match status" value="1"/>
</dbReference>
<name>W0L9C2_9GAMM</name>
<dbReference type="SUPFAM" id="SSF53850">
    <property type="entry name" value="Periplasmic binding protein-like II"/>
    <property type="match status" value="1"/>
</dbReference>
<dbReference type="InterPro" id="IPR028082">
    <property type="entry name" value="Peripla_BP_I"/>
</dbReference>
<dbReference type="PROSITE" id="PS50932">
    <property type="entry name" value="HTH_LACI_2"/>
    <property type="match status" value="1"/>
</dbReference>
<dbReference type="AlphaFoldDB" id="W0L9C2"/>
<dbReference type="eggNOG" id="COG1609">
    <property type="taxonomic scope" value="Bacteria"/>
</dbReference>
<reference evidence="6 7" key="1">
    <citation type="submission" date="2014-01" db="EMBL/GenBank/DDBJ databases">
        <title>Isolation of Serratia multitudinisentens RB-25 from Ex-Landfill site.</title>
        <authorList>
            <person name="Robson E.H.J."/>
        </authorList>
    </citation>
    <scope>NUCLEOTIDE SEQUENCE [LARGE SCALE GENOMIC DNA]</scope>
    <source>
        <strain evidence="6 7">RB-25</strain>
    </source>
</reference>
<dbReference type="PRINTS" id="PR00036">
    <property type="entry name" value="HTHLACI"/>
</dbReference>
<keyword evidence="1" id="KW-0805">Transcription regulation</keyword>
<dbReference type="GO" id="GO:0030313">
    <property type="term" value="C:cell envelope"/>
    <property type="evidence" value="ECO:0007669"/>
    <property type="project" value="UniProtKB-ARBA"/>
</dbReference>
<gene>
    <name evidence="6" type="ORF">Z042_02415</name>
</gene>
<dbReference type="KEGG" id="sfo:Z042_02415"/>
<dbReference type="PROSITE" id="PS50943">
    <property type="entry name" value="HTH_CROC1"/>
    <property type="match status" value="1"/>
</dbReference>
<dbReference type="Pfam" id="PF00356">
    <property type="entry name" value="LacI"/>
    <property type="match status" value="1"/>
</dbReference>
<dbReference type="GO" id="GO:0003700">
    <property type="term" value="F:DNA-binding transcription factor activity"/>
    <property type="evidence" value="ECO:0007669"/>
    <property type="project" value="TreeGrafter"/>
</dbReference>
<dbReference type="SMART" id="SM00354">
    <property type="entry name" value="HTH_LACI"/>
    <property type="match status" value="1"/>
</dbReference>
<dbReference type="CDD" id="cd01392">
    <property type="entry name" value="HTH_LacI"/>
    <property type="match status" value="1"/>
</dbReference>
<dbReference type="RefSeq" id="WP_024913592.1">
    <property type="nucleotide sequence ID" value="NZ_CP007044.2"/>
</dbReference>
<dbReference type="GO" id="GO:0000976">
    <property type="term" value="F:transcription cis-regulatory region binding"/>
    <property type="evidence" value="ECO:0007669"/>
    <property type="project" value="TreeGrafter"/>
</dbReference>
<dbReference type="STRING" id="1441930.Z042_02415"/>
<dbReference type="Proteomes" id="UP000019030">
    <property type="component" value="Chromosome"/>
</dbReference>
<dbReference type="PANTHER" id="PTHR30146">
    <property type="entry name" value="LACI-RELATED TRANSCRIPTIONAL REPRESSOR"/>
    <property type="match status" value="1"/>
</dbReference>
<protein>
    <submittedName>
        <fullName evidence="6">Uncharacterized protein</fullName>
    </submittedName>
</protein>
<evidence type="ECO:0000313" key="6">
    <source>
        <dbReference type="EMBL" id="AHG18600.1"/>
    </source>
</evidence>
<dbReference type="Gene3D" id="3.40.190.10">
    <property type="entry name" value="Periplasmic binding protein-like II"/>
    <property type="match status" value="2"/>
</dbReference>
<evidence type="ECO:0000259" key="4">
    <source>
        <dbReference type="PROSITE" id="PS50932"/>
    </source>
</evidence>